<evidence type="ECO:0000313" key="2">
    <source>
        <dbReference type="Proteomes" id="UP001162483"/>
    </source>
</evidence>
<sequence>KSQSPPLNRNGKTLEPIEGFYIHHCQLHHLDYCNSLLIGLPHRRLSRLQSIMNAAARPGAD</sequence>
<proteinExistence type="predicted"/>
<gene>
    <name evidence="1" type="ORF">SPARVUS_LOCUS3306292</name>
</gene>
<accession>A0ABN9BNW3</accession>
<dbReference type="EMBL" id="CATNWA010005028">
    <property type="protein sequence ID" value="CAI9549198.1"/>
    <property type="molecule type" value="Genomic_DNA"/>
</dbReference>
<evidence type="ECO:0000313" key="1">
    <source>
        <dbReference type="EMBL" id="CAI9549198.1"/>
    </source>
</evidence>
<feature type="non-terminal residue" evidence="1">
    <location>
        <position position="1"/>
    </location>
</feature>
<organism evidence="1 2">
    <name type="scientific">Staurois parvus</name>
    <dbReference type="NCBI Taxonomy" id="386267"/>
    <lineage>
        <taxon>Eukaryota</taxon>
        <taxon>Metazoa</taxon>
        <taxon>Chordata</taxon>
        <taxon>Craniata</taxon>
        <taxon>Vertebrata</taxon>
        <taxon>Euteleostomi</taxon>
        <taxon>Amphibia</taxon>
        <taxon>Batrachia</taxon>
        <taxon>Anura</taxon>
        <taxon>Neobatrachia</taxon>
        <taxon>Ranoidea</taxon>
        <taxon>Ranidae</taxon>
        <taxon>Staurois</taxon>
    </lineage>
</organism>
<comment type="caution">
    <text evidence="1">The sequence shown here is derived from an EMBL/GenBank/DDBJ whole genome shotgun (WGS) entry which is preliminary data.</text>
</comment>
<dbReference type="Proteomes" id="UP001162483">
    <property type="component" value="Unassembled WGS sequence"/>
</dbReference>
<protein>
    <submittedName>
        <fullName evidence="1">Uncharacterized protein</fullName>
    </submittedName>
</protein>
<name>A0ABN9BNW3_9NEOB</name>
<keyword evidence="2" id="KW-1185">Reference proteome</keyword>
<reference evidence="1" key="1">
    <citation type="submission" date="2023-05" db="EMBL/GenBank/DDBJ databases">
        <authorList>
            <person name="Stuckert A."/>
        </authorList>
    </citation>
    <scope>NUCLEOTIDE SEQUENCE</scope>
</reference>